<keyword evidence="2" id="KW-1185">Reference proteome</keyword>
<dbReference type="Proteomes" id="UP001501788">
    <property type="component" value="Unassembled WGS sequence"/>
</dbReference>
<reference evidence="2" key="1">
    <citation type="journal article" date="2019" name="Int. J. Syst. Evol. Microbiol.">
        <title>The Global Catalogue of Microorganisms (GCM) 10K type strain sequencing project: providing services to taxonomists for standard genome sequencing and annotation.</title>
        <authorList>
            <consortium name="The Broad Institute Genomics Platform"/>
            <consortium name="The Broad Institute Genome Sequencing Center for Infectious Disease"/>
            <person name="Wu L."/>
            <person name="Ma J."/>
        </authorList>
    </citation>
    <scope>NUCLEOTIDE SEQUENCE [LARGE SCALE GENOMIC DNA]</scope>
    <source>
        <strain evidence="2">JCM 31890</strain>
    </source>
</reference>
<protein>
    <submittedName>
        <fullName evidence="1">Uncharacterized protein</fullName>
    </submittedName>
</protein>
<organism evidence="1 2">
    <name type="scientific">Acidovorax lacteus</name>
    <dbReference type="NCBI Taxonomy" id="1924988"/>
    <lineage>
        <taxon>Bacteria</taxon>
        <taxon>Pseudomonadati</taxon>
        <taxon>Pseudomonadota</taxon>
        <taxon>Betaproteobacteria</taxon>
        <taxon>Burkholderiales</taxon>
        <taxon>Comamonadaceae</taxon>
        <taxon>Acidovorax</taxon>
    </lineage>
</organism>
<evidence type="ECO:0000313" key="2">
    <source>
        <dbReference type="Proteomes" id="UP001501788"/>
    </source>
</evidence>
<dbReference type="EMBL" id="BAABEX010000024">
    <property type="protein sequence ID" value="GAA4426404.1"/>
    <property type="molecule type" value="Genomic_DNA"/>
</dbReference>
<gene>
    <name evidence="1" type="ORF">GCM10023090_22390</name>
</gene>
<name>A0ABP8LCM0_9BURK</name>
<comment type="caution">
    <text evidence="1">The sequence shown here is derived from an EMBL/GenBank/DDBJ whole genome shotgun (WGS) entry which is preliminary data.</text>
</comment>
<evidence type="ECO:0000313" key="1">
    <source>
        <dbReference type="EMBL" id="GAA4426404.1"/>
    </source>
</evidence>
<accession>A0ABP8LCM0</accession>
<sequence>MQVFEAEVAHAPMVIGTCNSPRAAQALQRAQNAVAAPAVSPRAACFYSGLIVHPLEPTMTPRPALMADHAALHRAAERHAQTLRRQALHAAWDAAGTALRAGVRWLQQTATRLRRPHAAASVCHARS</sequence>
<proteinExistence type="predicted"/>